<dbReference type="GO" id="GO:0005829">
    <property type="term" value="C:cytosol"/>
    <property type="evidence" value="ECO:0007669"/>
    <property type="project" value="TreeGrafter"/>
</dbReference>
<dbReference type="NCBIfam" id="NF008805">
    <property type="entry name" value="PRK11824.1"/>
    <property type="match status" value="1"/>
</dbReference>
<dbReference type="OrthoDB" id="9804305at2"/>
<dbReference type="Gene3D" id="2.40.50.140">
    <property type="entry name" value="Nucleic acid-binding proteins"/>
    <property type="match status" value="1"/>
</dbReference>
<dbReference type="EMBL" id="WHZY01000004">
    <property type="protein sequence ID" value="NEG78085.1"/>
    <property type="molecule type" value="Genomic_DNA"/>
</dbReference>
<dbReference type="RefSeq" id="WP_152349683.1">
    <property type="nucleotide sequence ID" value="NZ_WBSN01000002.1"/>
</dbReference>
<dbReference type="PROSITE" id="PS50084">
    <property type="entry name" value="KH_TYPE_1"/>
    <property type="match status" value="1"/>
</dbReference>
<keyword evidence="5 8" id="KW-0479">Metal-binding</keyword>
<dbReference type="PANTHER" id="PTHR11252:SF0">
    <property type="entry name" value="POLYRIBONUCLEOTIDE NUCLEOTIDYLTRANSFERASE 1, MITOCHONDRIAL"/>
    <property type="match status" value="1"/>
</dbReference>
<dbReference type="Pfam" id="PF03726">
    <property type="entry name" value="PNPase"/>
    <property type="match status" value="1"/>
</dbReference>
<dbReference type="CDD" id="cd04472">
    <property type="entry name" value="S1_PNPase"/>
    <property type="match status" value="1"/>
</dbReference>
<protein>
    <recommendedName>
        <fullName evidence="8">Polyribonucleotide nucleotidyltransferase</fullName>
        <ecNumber evidence="8">2.7.7.8</ecNumber>
    </recommendedName>
    <alternativeName>
        <fullName evidence="8">Polynucleotide phosphorylase</fullName>
        <shortName evidence="8">PNPase</shortName>
    </alternativeName>
</protein>
<comment type="caution">
    <text evidence="11">The sequence shown here is derived from an EMBL/GenBank/DDBJ whole genome shotgun (WGS) entry which is preliminary data.</text>
</comment>
<evidence type="ECO:0000256" key="6">
    <source>
        <dbReference type="ARBA" id="ARBA00022842"/>
    </source>
</evidence>
<dbReference type="InterPro" id="IPR012340">
    <property type="entry name" value="NA-bd_OB-fold"/>
</dbReference>
<dbReference type="SMART" id="SM00322">
    <property type="entry name" value="KH"/>
    <property type="match status" value="1"/>
</dbReference>
<comment type="similarity">
    <text evidence="1 8">Belongs to the polyribonucleotide nucleotidyltransferase family.</text>
</comment>
<dbReference type="Pfam" id="PF01138">
    <property type="entry name" value="RNase_PH"/>
    <property type="match status" value="2"/>
</dbReference>
<keyword evidence="3 8" id="KW-0808">Transferase</keyword>
<dbReference type="CDD" id="cd02393">
    <property type="entry name" value="KH-I_PNPase"/>
    <property type="match status" value="1"/>
</dbReference>
<feature type="binding site" evidence="8">
    <location>
        <position position="521"/>
    </location>
    <ligand>
        <name>Mg(2+)</name>
        <dbReference type="ChEBI" id="CHEBI:18420"/>
    </ligand>
</feature>
<dbReference type="GO" id="GO:0000175">
    <property type="term" value="F:3'-5'-RNA exonuclease activity"/>
    <property type="evidence" value="ECO:0007669"/>
    <property type="project" value="TreeGrafter"/>
</dbReference>
<feature type="compositionally biased region" description="Basic and acidic residues" evidence="9">
    <location>
        <begin position="879"/>
        <end position="896"/>
    </location>
</feature>
<evidence type="ECO:0000256" key="7">
    <source>
        <dbReference type="ARBA" id="ARBA00022884"/>
    </source>
</evidence>
<evidence type="ECO:0000256" key="3">
    <source>
        <dbReference type="ARBA" id="ARBA00022679"/>
    </source>
</evidence>
<dbReference type="InterPro" id="IPR036345">
    <property type="entry name" value="ExoRNase_PH_dom2_sf"/>
</dbReference>
<name>A0A7K3TG56_9BIFI</name>
<dbReference type="SUPFAM" id="SSF55666">
    <property type="entry name" value="Ribonuclease PH domain 2-like"/>
    <property type="match status" value="2"/>
</dbReference>
<accession>A0A7K3TG56</accession>
<dbReference type="PANTHER" id="PTHR11252">
    <property type="entry name" value="POLYRIBONUCLEOTIDE NUCLEOTIDYLTRANSFERASE"/>
    <property type="match status" value="1"/>
</dbReference>
<sequence length="911" mass="101577">MEGPEIKAVEAVIDNGSFGKRTLRFETGRLAQQADGAVAAYLDDDSMVLSTTTAGSSPKENYDFFPLTVDVEEKMYAAGKIPGSFFRREGRPSSEAILACRIIDRPLRPLFPHTLRNEVQVVETILAVNPDDAYDVIALNAASASTMISGLPFEGPVSGVRLALIDGQWVAFPRWSERERAVFEIVVAGRVIEGGDVAIAMIEAGAGKNAWHLIYDEGQTKPDEAVVAQGLEAAKPFIKVICEAQNELKAKAAKETKEFQLFPEYTDELYARIDEIAHADLNEALSIAEKLPRQDRIHEIKEHVREVLAGEFTDMDDAEKEKELGNAFKELQRQIVRRRILTEDYRIDGRGLKDIRTLSAEVDIVPRVHGSALFQRGETQVLGVTTLNMLKMEQQIDALSGPQSKRYMHNYEMPPYSTGETGRVGSPKRREIGHGALAEKALVPVLPSREEFPYAIRQVSEAIGSNGSTSMGSVCASTLSLLAAGVPLKAPVAGIAMGLVSGDVDGQHVYKTLTDILGAEDAFGDMDFKVAGTSEFITALQLDTKLDGIPADILAAALQQAKEARATILEVINECIDGPAEMSEYAPRIITTTVPVEKIGEVIGPKGKMINQIQEDTGAEIAIEDDGTVYISSEGGEAAEKAKQIIDSIANPHVPEAGETYNGKVVKTTSFGAFVNLTPGTDGLLHISQIRNLANGERIDAVEDVLKEGDTVEVVVQGVDDRGKISLAIPGFEDQESSAPARGGRGGRDDRRSDRGDRDDRRRGGRGDRDDRRSDRDDRPRRRSDRSDRDDRRDDRDYDDRPRRRRSDDYDDDRDYDRDDRRSDRRSDRSDRSDRDDRDYDDRPRRRRSSDRDDRDYDRDDRRDRGSRGGRGGRNPRYATDDHYDEYREEREERSERPRRRVRRDFDPFED</sequence>
<dbReference type="GO" id="GO:0006396">
    <property type="term" value="P:RNA processing"/>
    <property type="evidence" value="ECO:0007669"/>
    <property type="project" value="InterPro"/>
</dbReference>
<evidence type="ECO:0000256" key="8">
    <source>
        <dbReference type="HAMAP-Rule" id="MF_01595"/>
    </source>
</evidence>
<dbReference type="Proteomes" id="UP000469763">
    <property type="component" value="Unassembled WGS sequence"/>
</dbReference>
<evidence type="ECO:0000256" key="4">
    <source>
        <dbReference type="ARBA" id="ARBA00022695"/>
    </source>
</evidence>
<gene>
    <name evidence="8" type="primary">pnp</name>
    <name evidence="11" type="ORF">GFD22_03690</name>
</gene>
<dbReference type="Gene3D" id="3.30.1370.10">
    <property type="entry name" value="K Homology domain, type 1"/>
    <property type="match status" value="1"/>
</dbReference>
<dbReference type="InterPro" id="IPR012162">
    <property type="entry name" value="PNPase"/>
</dbReference>
<dbReference type="InterPro" id="IPR004087">
    <property type="entry name" value="KH_dom"/>
</dbReference>
<feature type="binding site" evidence="8">
    <location>
        <position position="527"/>
    </location>
    <ligand>
        <name>Mg(2+)</name>
        <dbReference type="ChEBI" id="CHEBI:18420"/>
    </ligand>
</feature>
<dbReference type="InterPro" id="IPR014069">
    <property type="entry name" value="GPSI/PNP"/>
</dbReference>
<dbReference type="SUPFAM" id="SSF46915">
    <property type="entry name" value="Polynucleotide phosphorylase/guanosine pentaphosphate synthase (PNPase/GPSI), domain 3"/>
    <property type="match status" value="1"/>
</dbReference>
<dbReference type="InterPro" id="IPR001247">
    <property type="entry name" value="ExoRNase_PH_dom1"/>
</dbReference>
<feature type="compositionally biased region" description="Basic and acidic residues" evidence="9">
    <location>
        <begin position="746"/>
        <end position="808"/>
    </location>
</feature>
<dbReference type="SMART" id="SM00316">
    <property type="entry name" value="S1"/>
    <property type="match status" value="1"/>
</dbReference>
<keyword evidence="2 8" id="KW-0963">Cytoplasm</keyword>
<dbReference type="GO" id="GO:0004654">
    <property type="term" value="F:polyribonucleotide nucleotidyltransferase activity"/>
    <property type="evidence" value="ECO:0007669"/>
    <property type="project" value="UniProtKB-UniRule"/>
</dbReference>
<dbReference type="PROSITE" id="PS50126">
    <property type="entry name" value="S1"/>
    <property type="match status" value="1"/>
</dbReference>
<comment type="function">
    <text evidence="8">Involved in mRNA degradation. Catalyzes the phosphorolysis of single-stranded polyribonucleotides processively in the 3'- to 5'-direction.</text>
</comment>
<proteinExistence type="inferred from homology"/>
<dbReference type="Pfam" id="PF00013">
    <property type="entry name" value="KH_1"/>
    <property type="match status" value="1"/>
</dbReference>
<dbReference type="InterPro" id="IPR036612">
    <property type="entry name" value="KH_dom_type_1_sf"/>
</dbReference>
<dbReference type="FunFam" id="3.30.1370.10:FF:000001">
    <property type="entry name" value="Polyribonucleotide nucleotidyltransferase"/>
    <property type="match status" value="1"/>
</dbReference>
<keyword evidence="12" id="KW-1185">Reference proteome</keyword>
<feature type="region of interest" description="Disordered" evidence="9">
    <location>
        <begin position="727"/>
        <end position="911"/>
    </location>
</feature>
<dbReference type="CDD" id="cd11364">
    <property type="entry name" value="RNase_PH_PNPase_2"/>
    <property type="match status" value="1"/>
</dbReference>
<dbReference type="Pfam" id="PF00575">
    <property type="entry name" value="S1"/>
    <property type="match status" value="1"/>
</dbReference>
<keyword evidence="6 8" id="KW-0460">Magnesium</keyword>
<organism evidence="11 12">
    <name type="scientific">Bifidobacterium avesanii</name>
    <dbReference type="NCBI Taxonomy" id="1798157"/>
    <lineage>
        <taxon>Bacteria</taxon>
        <taxon>Bacillati</taxon>
        <taxon>Actinomycetota</taxon>
        <taxon>Actinomycetes</taxon>
        <taxon>Bifidobacteriales</taxon>
        <taxon>Bifidobacteriaceae</taxon>
        <taxon>Bifidobacterium</taxon>
    </lineage>
</organism>
<evidence type="ECO:0000259" key="10">
    <source>
        <dbReference type="PROSITE" id="PS50126"/>
    </source>
</evidence>
<evidence type="ECO:0000313" key="11">
    <source>
        <dbReference type="EMBL" id="NEG78085.1"/>
    </source>
</evidence>
<dbReference type="GO" id="GO:0006402">
    <property type="term" value="P:mRNA catabolic process"/>
    <property type="evidence" value="ECO:0007669"/>
    <property type="project" value="UniProtKB-UniRule"/>
</dbReference>
<dbReference type="InterPro" id="IPR027408">
    <property type="entry name" value="PNPase/RNase_PH_dom_sf"/>
</dbReference>
<dbReference type="InterPro" id="IPR003029">
    <property type="entry name" value="S1_domain"/>
</dbReference>
<dbReference type="InterPro" id="IPR036456">
    <property type="entry name" value="PNPase_PH_RNA-bd_sf"/>
</dbReference>
<dbReference type="SUPFAM" id="SSF54211">
    <property type="entry name" value="Ribosomal protein S5 domain 2-like"/>
    <property type="match status" value="2"/>
</dbReference>
<comment type="catalytic activity">
    <reaction evidence="8">
        <text>RNA(n+1) + phosphate = RNA(n) + a ribonucleoside 5'-diphosphate</text>
        <dbReference type="Rhea" id="RHEA:22096"/>
        <dbReference type="Rhea" id="RHEA-COMP:14527"/>
        <dbReference type="Rhea" id="RHEA-COMP:17342"/>
        <dbReference type="ChEBI" id="CHEBI:43474"/>
        <dbReference type="ChEBI" id="CHEBI:57930"/>
        <dbReference type="ChEBI" id="CHEBI:140395"/>
        <dbReference type="EC" id="2.7.7.8"/>
    </reaction>
</comment>
<dbReference type="EC" id="2.7.7.8" evidence="8"/>
<dbReference type="AlphaFoldDB" id="A0A7K3TG56"/>
<evidence type="ECO:0000313" key="12">
    <source>
        <dbReference type="Proteomes" id="UP000469763"/>
    </source>
</evidence>
<dbReference type="NCBIfam" id="TIGR02696">
    <property type="entry name" value="pppGpp_PNP"/>
    <property type="match status" value="1"/>
</dbReference>
<comment type="subcellular location">
    <subcellularLocation>
        <location evidence="8">Cytoplasm</location>
    </subcellularLocation>
</comment>
<dbReference type="NCBIfam" id="TIGR03591">
    <property type="entry name" value="polynuc_phos"/>
    <property type="match status" value="1"/>
</dbReference>
<evidence type="ECO:0000256" key="9">
    <source>
        <dbReference type="SAM" id="MobiDB-lite"/>
    </source>
</evidence>
<feature type="compositionally biased region" description="Basic and acidic residues" evidence="9">
    <location>
        <begin position="815"/>
        <end position="867"/>
    </location>
</feature>
<dbReference type="FunFam" id="3.30.230.70:FF:000001">
    <property type="entry name" value="Polyribonucleotide nucleotidyltransferase"/>
    <property type="match status" value="1"/>
</dbReference>
<evidence type="ECO:0000256" key="1">
    <source>
        <dbReference type="ARBA" id="ARBA00007404"/>
    </source>
</evidence>
<keyword evidence="4 8" id="KW-0548">Nucleotidyltransferase</keyword>
<dbReference type="SUPFAM" id="SSF54791">
    <property type="entry name" value="Eukaryotic type KH-domain (KH-domain type I)"/>
    <property type="match status" value="1"/>
</dbReference>
<comment type="cofactor">
    <cofactor evidence="8">
        <name>Mg(2+)</name>
        <dbReference type="ChEBI" id="CHEBI:18420"/>
    </cofactor>
</comment>
<dbReference type="GO" id="GO:0003723">
    <property type="term" value="F:RNA binding"/>
    <property type="evidence" value="ECO:0007669"/>
    <property type="project" value="UniProtKB-UniRule"/>
</dbReference>
<dbReference type="InterPro" id="IPR015848">
    <property type="entry name" value="PNPase_PH_RNA-bd_bac/org-type"/>
</dbReference>
<dbReference type="FunFam" id="3.30.230.70:FF:000002">
    <property type="entry name" value="Polyribonucleotide nucleotidyltransferase"/>
    <property type="match status" value="1"/>
</dbReference>
<dbReference type="InterPro" id="IPR020568">
    <property type="entry name" value="Ribosomal_Su5_D2-typ_SF"/>
</dbReference>
<dbReference type="Gene3D" id="3.30.230.70">
    <property type="entry name" value="GHMP Kinase, N-terminal domain"/>
    <property type="match status" value="2"/>
</dbReference>
<dbReference type="GO" id="GO:0000287">
    <property type="term" value="F:magnesium ion binding"/>
    <property type="evidence" value="ECO:0007669"/>
    <property type="project" value="UniProtKB-UniRule"/>
</dbReference>
<evidence type="ECO:0000256" key="2">
    <source>
        <dbReference type="ARBA" id="ARBA00022490"/>
    </source>
</evidence>
<reference evidence="11 12" key="1">
    <citation type="submission" date="2019-10" db="EMBL/GenBank/DDBJ databases">
        <title>Bifidobacterium from non-human primates.</title>
        <authorList>
            <person name="Modesto M."/>
        </authorList>
    </citation>
    <scope>NUCLEOTIDE SEQUENCE [LARGE SCALE GENOMIC DNA]</scope>
    <source>
        <strain evidence="11 12">TREC</strain>
    </source>
</reference>
<evidence type="ECO:0000256" key="5">
    <source>
        <dbReference type="ARBA" id="ARBA00022723"/>
    </source>
</evidence>
<keyword evidence="7 8" id="KW-0694">RNA-binding</keyword>
<dbReference type="InterPro" id="IPR004088">
    <property type="entry name" value="KH_dom_type_1"/>
</dbReference>
<dbReference type="HAMAP" id="MF_01595">
    <property type="entry name" value="PNPase"/>
    <property type="match status" value="1"/>
</dbReference>
<feature type="domain" description="S1 motif" evidence="10">
    <location>
        <begin position="658"/>
        <end position="730"/>
    </location>
</feature>
<feature type="region of interest" description="Disordered" evidence="9">
    <location>
        <begin position="407"/>
        <end position="427"/>
    </location>
</feature>
<dbReference type="SUPFAM" id="SSF50249">
    <property type="entry name" value="Nucleic acid-binding proteins"/>
    <property type="match status" value="1"/>
</dbReference>